<dbReference type="RefSeq" id="WP_167639106.1">
    <property type="nucleotide sequence ID" value="NZ_JAATOP010000012.1"/>
</dbReference>
<gene>
    <name evidence="2" type="ORF">HCZ30_14925</name>
</gene>
<dbReference type="EMBL" id="JAATOP010000012">
    <property type="protein sequence ID" value="NIY73724.1"/>
    <property type="molecule type" value="Genomic_DNA"/>
</dbReference>
<evidence type="ECO:0000256" key="1">
    <source>
        <dbReference type="SAM" id="Phobius"/>
    </source>
</evidence>
<keyword evidence="1" id="KW-0472">Membrane</keyword>
<accession>A0ABX0W098</accession>
<keyword evidence="1" id="KW-1133">Transmembrane helix</keyword>
<evidence type="ECO:0000313" key="3">
    <source>
        <dbReference type="Proteomes" id="UP000709466"/>
    </source>
</evidence>
<organism evidence="2 3">
    <name type="scientific">Marivivens donghaensis</name>
    <dbReference type="NCBI Taxonomy" id="1699413"/>
    <lineage>
        <taxon>Bacteria</taxon>
        <taxon>Pseudomonadati</taxon>
        <taxon>Pseudomonadota</taxon>
        <taxon>Alphaproteobacteria</taxon>
        <taxon>Rhodobacterales</taxon>
        <taxon>Paracoccaceae</taxon>
        <taxon>Marivivens group</taxon>
        <taxon>Marivivens</taxon>
    </lineage>
</organism>
<sequence length="158" mass="16977">MLFEFAATLIAGVALAGIALGVIKMSRGRLPKWIVPAAGGIGILCTTIYAEYVWAENTVPADAIVVERAYSQSPFKPWSYAWPVTSGVLYAKDISIADTDNVYSGLIIAASRWKESSGVLVRVNCNQSTIARALTDGTFEPEEQLAEGETILQAFCQA</sequence>
<evidence type="ECO:0000313" key="2">
    <source>
        <dbReference type="EMBL" id="NIY73724.1"/>
    </source>
</evidence>
<protein>
    <submittedName>
        <fullName evidence="2">Uncharacterized protein</fullName>
    </submittedName>
</protein>
<feature type="transmembrane region" description="Helical" evidence="1">
    <location>
        <begin position="6"/>
        <end position="23"/>
    </location>
</feature>
<name>A0ABX0W098_9RHOB</name>
<keyword evidence="3" id="KW-1185">Reference proteome</keyword>
<comment type="caution">
    <text evidence="2">The sequence shown here is derived from an EMBL/GenBank/DDBJ whole genome shotgun (WGS) entry which is preliminary data.</text>
</comment>
<proteinExistence type="predicted"/>
<keyword evidence="1" id="KW-0812">Transmembrane</keyword>
<reference evidence="2 3" key="1">
    <citation type="submission" date="2020-03" db="EMBL/GenBank/DDBJ databases">
        <title>Bacterial isolates of synthetic phycosphere.</title>
        <authorList>
            <person name="Fu H."/>
            <person name="Moran M.A."/>
        </authorList>
    </citation>
    <scope>NUCLEOTIDE SEQUENCE [LARGE SCALE GENOMIC DNA]</scope>
    <source>
        <strain evidence="2 3">HF1</strain>
    </source>
</reference>
<dbReference type="Proteomes" id="UP000709466">
    <property type="component" value="Unassembled WGS sequence"/>
</dbReference>